<dbReference type="GO" id="GO:0046167">
    <property type="term" value="P:glycerol-3-phosphate biosynthetic process"/>
    <property type="evidence" value="ECO:0007669"/>
    <property type="project" value="UniProtKB-UniRule"/>
</dbReference>
<evidence type="ECO:0000313" key="18">
    <source>
        <dbReference type="Proteomes" id="UP000238308"/>
    </source>
</evidence>
<evidence type="ECO:0000256" key="9">
    <source>
        <dbReference type="HAMAP-Rule" id="MF_00394"/>
    </source>
</evidence>
<evidence type="ECO:0000256" key="10">
    <source>
        <dbReference type="PIRSR" id="PIRSR000114-1"/>
    </source>
</evidence>
<dbReference type="InterPro" id="IPR013328">
    <property type="entry name" value="6PGD_dom2"/>
</dbReference>
<keyword evidence="5 9" id="KW-0520">NAD</keyword>
<feature type="binding site" evidence="9">
    <location>
        <position position="38"/>
    </location>
    <ligand>
        <name>NADPH</name>
        <dbReference type="ChEBI" id="CHEBI:57783"/>
    </ligand>
</feature>
<evidence type="ECO:0000256" key="1">
    <source>
        <dbReference type="ARBA" id="ARBA00011009"/>
    </source>
</evidence>
<dbReference type="Proteomes" id="UP000238308">
    <property type="component" value="Unassembled WGS sequence"/>
</dbReference>
<dbReference type="GO" id="GO:0141152">
    <property type="term" value="F:glycerol-3-phosphate dehydrogenase (NAD+) activity"/>
    <property type="evidence" value="ECO:0007669"/>
    <property type="project" value="RHEA"/>
</dbReference>
<dbReference type="PIRSF" id="PIRSF000114">
    <property type="entry name" value="Glycerol-3-P_dh"/>
    <property type="match status" value="1"/>
</dbReference>
<feature type="binding site" evidence="11">
    <location>
        <position position="125"/>
    </location>
    <ligand>
        <name>substrate</name>
    </ligand>
</feature>
<feature type="binding site" evidence="9">
    <location>
        <position position="300"/>
    </location>
    <ligand>
        <name>NADPH</name>
        <dbReference type="ChEBI" id="CHEBI:57783"/>
    </ligand>
</feature>
<evidence type="ECO:0000256" key="14">
    <source>
        <dbReference type="RuleBase" id="RU000439"/>
    </source>
</evidence>
<dbReference type="NCBIfam" id="NF000940">
    <property type="entry name" value="PRK00094.1-2"/>
    <property type="match status" value="1"/>
</dbReference>
<feature type="binding site" evidence="9">
    <location>
        <position position="211"/>
    </location>
    <ligand>
        <name>sn-glycerol 3-phosphate</name>
        <dbReference type="ChEBI" id="CHEBI:57597"/>
    </ligand>
</feature>
<dbReference type="InterPro" id="IPR036291">
    <property type="entry name" value="NAD(P)-bd_dom_sf"/>
</dbReference>
<feature type="binding site" evidence="9">
    <location>
        <position position="158"/>
    </location>
    <ligand>
        <name>sn-glycerol 3-phosphate</name>
        <dbReference type="ChEBI" id="CHEBI:57597"/>
    </ligand>
</feature>
<protein>
    <recommendedName>
        <fullName evidence="9">Glycerol-3-phosphate dehydrogenase [NAD(P)+]</fullName>
        <ecNumber evidence="9">1.1.1.94</ecNumber>
    </recommendedName>
    <alternativeName>
        <fullName evidence="9">NAD(P)(+)-dependent glycerol-3-phosphate dehydrogenase</fullName>
    </alternativeName>
    <alternativeName>
        <fullName evidence="9">NAD(P)H-dependent dihydroxyacetone-phosphate reductase</fullName>
    </alternativeName>
</protein>
<feature type="binding site" evidence="9">
    <location>
        <position position="156"/>
    </location>
    <ligand>
        <name>sn-glycerol 3-phosphate</name>
        <dbReference type="ChEBI" id="CHEBI:57597"/>
    </ligand>
</feature>
<reference evidence="17 18" key="1">
    <citation type="submission" date="2018-03" db="EMBL/GenBank/DDBJ databases">
        <title>Genomic Encyclopedia of Type Strains, Phase III (KMG-III): the genomes of soil and plant-associated and newly described type strains.</title>
        <authorList>
            <person name="Whitman W."/>
        </authorList>
    </citation>
    <scope>NUCLEOTIDE SEQUENCE [LARGE SCALE GENOMIC DNA]</scope>
    <source>
        <strain evidence="17 18">MWH-P2sevCIIIb</strain>
    </source>
</reference>
<gene>
    <name evidence="9" type="primary">gpsA</name>
    <name evidence="17" type="ORF">BCM14_1847</name>
</gene>
<sequence length="350" mass="35871">MKKPEGPKRPVLVLGAGAWGSALAIAAARQSATTLWGRDPLLMQNMADYNQNRQYLPNIEFPDSLQVTSDFDAALAAVSSSTYPGLIIIGTPIAGLRATCRDIADWLGQASRSVTSVVGVIWTCKGLETGSGELPNEIARQAFASQPTLATGVLSGPSFAKEVAAGLPVALTVASHHAALRTATIEALHGGAVRVYASDDVTGVEIGGALKNIMAIACGIADGLGLGTNARAALITRGLAEITRFGCALGAQAATFAGLTGLGDLVLTATGDLSRNRQVGLAIGQGQSAIEVLGQGLTAEGARCALAVRERSNQMGLTLPITEAVCAVLFEGMPPRDAVGQLLSREATTE</sequence>
<keyword evidence="18" id="KW-1185">Reference proteome</keyword>
<dbReference type="PANTHER" id="PTHR11728:SF1">
    <property type="entry name" value="GLYCEROL-3-PHOSPHATE DEHYDROGENASE [NAD(+)] 2, CHLOROPLASTIC"/>
    <property type="match status" value="1"/>
</dbReference>
<organism evidence="17 18">
    <name type="scientific">Jezberella montanilacus</name>
    <dbReference type="NCBI Taxonomy" id="323426"/>
    <lineage>
        <taxon>Bacteria</taxon>
        <taxon>Pseudomonadati</taxon>
        <taxon>Pseudomonadota</taxon>
        <taxon>Betaproteobacteria</taxon>
        <taxon>Burkholderiales</taxon>
        <taxon>Alcaligenaceae</taxon>
        <taxon>Jezberella</taxon>
    </lineage>
</organism>
<feature type="binding site" evidence="9">
    <location>
        <position position="125"/>
    </location>
    <ligand>
        <name>sn-glycerol 3-phosphate</name>
        <dbReference type="ChEBI" id="CHEBI:57597"/>
    </ligand>
</feature>
<keyword evidence="9" id="KW-0547">Nucleotide-binding</keyword>
<dbReference type="HAMAP" id="MF_00394">
    <property type="entry name" value="NAD_Glyc3P_dehydrog"/>
    <property type="match status" value="1"/>
</dbReference>
<feature type="binding site" evidence="11">
    <location>
        <begin position="275"/>
        <end position="276"/>
    </location>
    <ligand>
        <name>substrate</name>
    </ligand>
</feature>
<dbReference type="GO" id="GO:0005975">
    <property type="term" value="P:carbohydrate metabolic process"/>
    <property type="evidence" value="ECO:0007669"/>
    <property type="project" value="InterPro"/>
</dbReference>
<dbReference type="AlphaFoldDB" id="A0A2T0XGX2"/>
<dbReference type="Gene3D" id="3.40.50.720">
    <property type="entry name" value="NAD(P)-binding Rossmann-like Domain"/>
    <property type="match status" value="1"/>
</dbReference>
<feature type="binding site" evidence="9">
    <location>
        <position position="19"/>
    </location>
    <ligand>
        <name>NADPH</name>
        <dbReference type="ChEBI" id="CHEBI:57783"/>
    </ligand>
</feature>
<dbReference type="OrthoDB" id="9812273at2"/>
<dbReference type="InterPro" id="IPR006168">
    <property type="entry name" value="G3P_DH_NAD-dep"/>
</dbReference>
<evidence type="ECO:0000259" key="15">
    <source>
        <dbReference type="Pfam" id="PF01210"/>
    </source>
</evidence>
<dbReference type="InterPro" id="IPR006109">
    <property type="entry name" value="G3P_DH_NAD-dep_C"/>
</dbReference>
<feature type="domain" description="Glycerol-3-phosphate dehydrogenase NAD-dependent N-terminal" evidence="15">
    <location>
        <begin position="11"/>
        <end position="178"/>
    </location>
</feature>
<evidence type="ECO:0000259" key="16">
    <source>
        <dbReference type="Pfam" id="PF07479"/>
    </source>
</evidence>
<dbReference type="GO" id="GO:0141153">
    <property type="term" value="F:glycerol-3-phosphate dehydrogenase (NADP+) activity"/>
    <property type="evidence" value="ECO:0007669"/>
    <property type="project" value="RHEA"/>
</dbReference>
<evidence type="ECO:0000256" key="12">
    <source>
        <dbReference type="PIRSR" id="PIRSR000114-3"/>
    </source>
</evidence>
<keyword evidence="8 9" id="KW-1208">Phospholipid metabolism</keyword>
<evidence type="ECO:0000256" key="7">
    <source>
        <dbReference type="ARBA" id="ARBA00023209"/>
    </source>
</evidence>
<name>A0A2T0XGX2_9BURK</name>
<dbReference type="EMBL" id="PVTV01000013">
    <property type="protein sequence ID" value="PRY98130.1"/>
    <property type="molecule type" value="Genomic_DNA"/>
</dbReference>
<dbReference type="PRINTS" id="PR00077">
    <property type="entry name" value="GPDHDRGNASE"/>
</dbReference>
<comment type="similarity">
    <text evidence="1 9 13">Belongs to the NAD-dependent glycerol-3-phosphate dehydrogenase family.</text>
</comment>
<feature type="binding site" evidence="9">
    <location>
        <position position="264"/>
    </location>
    <ligand>
        <name>sn-glycerol 3-phosphate</name>
        <dbReference type="ChEBI" id="CHEBI:57597"/>
    </ligand>
</feature>
<evidence type="ECO:0000256" key="11">
    <source>
        <dbReference type="PIRSR" id="PIRSR000114-2"/>
    </source>
</evidence>
<dbReference type="GO" id="GO:0046474">
    <property type="term" value="P:glycerophospholipid biosynthetic process"/>
    <property type="evidence" value="ECO:0007669"/>
    <property type="project" value="TreeGrafter"/>
</dbReference>
<dbReference type="SUPFAM" id="SSF48179">
    <property type="entry name" value="6-phosphogluconate dehydrogenase C-terminal domain-like"/>
    <property type="match status" value="1"/>
</dbReference>
<feature type="binding site" evidence="9">
    <location>
        <position position="160"/>
    </location>
    <ligand>
        <name>NADPH</name>
        <dbReference type="ChEBI" id="CHEBI:57783"/>
    </ligand>
</feature>
<feature type="binding site" evidence="9">
    <location>
        <position position="275"/>
    </location>
    <ligand>
        <name>NADPH</name>
        <dbReference type="ChEBI" id="CHEBI:57783"/>
    </ligand>
</feature>
<accession>A0A2T0XGX2</accession>
<evidence type="ECO:0000256" key="5">
    <source>
        <dbReference type="ARBA" id="ARBA00023027"/>
    </source>
</evidence>
<keyword evidence="7 9" id="KW-0594">Phospholipid biosynthesis</keyword>
<evidence type="ECO:0000256" key="4">
    <source>
        <dbReference type="ARBA" id="ARBA00023002"/>
    </source>
</evidence>
<feature type="binding site" evidence="9">
    <location>
        <position position="125"/>
    </location>
    <ligand>
        <name>NADPH</name>
        <dbReference type="ChEBI" id="CHEBI:57783"/>
    </ligand>
</feature>
<evidence type="ECO:0000256" key="8">
    <source>
        <dbReference type="ARBA" id="ARBA00023264"/>
    </source>
</evidence>
<dbReference type="EC" id="1.1.1.94" evidence="9"/>
<dbReference type="Pfam" id="PF01210">
    <property type="entry name" value="NAD_Gly3P_dh_N"/>
    <property type="match status" value="1"/>
</dbReference>
<dbReference type="GO" id="GO:0005829">
    <property type="term" value="C:cytosol"/>
    <property type="evidence" value="ECO:0007669"/>
    <property type="project" value="TreeGrafter"/>
</dbReference>
<dbReference type="FunFam" id="1.10.1040.10:FF:000001">
    <property type="entry name" value="Glycerol-3-phosphate dehydrogenase [NAD(P)+]"/>
    <property type="match status" value="1"/>
</dbReference>
<keyword evidence="2 9" id="KW-0444">Lipid biosynthesis</keyword>
<proteinExistence type="inferred from homology"/>
<evidence type="ECO:0000256" key="13">
    <source>
        <dbReference type="RuleBase" id="RU000437"/>
    </source>
</evidence>
<feature type="binding site" evidence="9">
    <location>
        <position position="275"/>
    </location>
    <ligand>
        <name>sn-glycerol 3-phosphate</name>
        <dbReference type="ChEBI" id="CHEBI:57597"/>
    </ligand>
</feature>
<dbReference type="PANTHER" id="PTHR11728">
    <property type="entry name" value="GLYCEROL-3-PHOSPHATE DEHYDROGENASE"/>
    <property type="match status" value="1"/>
</dbReference>
<feature type="domain" description="Glycerol-3-phosphate dehydrogenase NAD-dependent C-terminal" evidence="16">
    <location>
        <begin position="200"/>
        <end position="339"/>
    </location>
</feature>
<evidence type="ECO:0000256" key="6">
    <source>
        <dbReference type="ARBA" id="ARBA00023098"/>
    </source>
</evidence>
<dbReference type="PROSITE" id="PS00957">
    <property type="entry name" value="NAD_G3PDH"/>
    <property type="match status" value="1"/>
</dbReference>
<comment type="caution">
    <text evidence="17">The sequence shown here is derived from an EMBL/GenBank/DDBJ whole genome shotgun (WGS) entry which is preliminary data.</text>
</comment>
<dbReference type="Pfam" id="PF07479">
    <property type="entry name" value="NAD_Gly3P_dh_C"/>
    <property type="match status" value="1"/>
</dbReference>
<dbReference type="InterPro" id="IPR011128">
    <property type="entry name" value="G3P_DH_NAD-dep_N"/>
</dbReference>
<dbReference type="RefSeq" id="WP_106227683.1">
    <property type="nucleotide sequence ID" value="NZ_PVTV01000013.1"/>
</dbReference>
<dbReference type="InterPro" id="IPR008927">
    <property type="entry name" value="6-PGluconate_DH-like_C_sf"/>
</dbReference>
<comment type="caution">
    <text evidence="9">Lacks conserved residue(s) required for the propagation of feature annotation.</text>
</comment>
<dbReference type="GO" id="GO:0046168">
    <property type="term" value="P:glycerol-3-phosphate catabolic process"/>
    <property type="evidence" value="ECO:0007669"/>
    <property type="project" value="InterPro"/>
</dbReference>
<feature type="binding site" evidence="12">
    <location>
        <position position="275"/>
    </location>
    <ligand>
        <name>NAD(+)</name>
        <dbReference type="ChEBI" id="CHEBI:57540"/>
    </ligand>
</feature>
<evidence type="ECO:0000256" key="3">
    <source>
        <dbReference type="ARBA" id="ARBA00022857"/>
    </source>
</evidence>
<evidence type="ECO:0000313" key="17">
    <source>
        <dbReference type="EMBL" id="PRY98130.1"/>
    </source>
</evidence>
<dbReference type="UniPathway" id="UPA00940"/>
<keyword evidence="3 9" id="KW-0521">NADP</keyword>
<keyword evidence="4 9" id="KW-0560">Oxidoreductase</keyword>
<feature type="binding site" evidence="12">
    <location>
        <position position="160"/>
    </location>
    <ligand>
        <name>NAD(+)</name>
        <dbReference type="ChEBI" id="CHEBI:57540"/>
    </ligand>
</feature>
<dbReference type="SUPFAM" id="SSF51735">
    <property type="entry name" value="NAD(P)-binding Rossmann-fold domains"/>
    <property type="match status" value="1"/>
</dbReference>
<feature type="binding site" evidence="12">
    <location>
        <begin position="15"/>
        <end position="20"/>
    </location>
    <ligand>
        <name>NAD(+)</name>
        <dbReference type="ChEBI" id="CHEBI:57540"/>
    </ligand>
</feature>
<feature type="binding site" evidence="9">
    <location>
        <position position="55"/>
    </location>
    <ligand>
        <name>NADPH</name>
        <dbReference type="ChEBI" id="CHEBI:57783"/>
    </ligand>
</feature>
<dbReference type="GO" id="GO:0051287">
    <property type="term" value="F:NAD binding"/>
    <property type="evidence" value="ECO:0007669"/>
    <property type="project" value="InterPro"/>
</dbReference>
<dbReference type="NCBIfam" id="NF000942">
    <property type="entry name" value="PRK00094.1-4"/>
    <property type="match status" value="1"/>
</dbReference>
<dbReference type="Gene3D" id="1.10.1040.10">
    <property type="entry name" value="N-(1-d-carboxylethyl)-l-norvaline Dehydrogenase, domain 2"/>
    <property type="match status" value="1"/>
</dbReference>
<keyword evidence="6 9" id="KW-0443">Lipid metabolism</keyword>
<comment type="catalytic activity">
    <reaction evidence="9 14">
        <text>sn-glycerol 3-phosphate + NADP(+) = dihydroxyacetone phosphate + NADPH + H(+)</text>
        <dbReference type="Rhea" id="RHEA:11096"/>
        <dbReference type="ChEBI" id="CHEBI:15378"/>
        <dbReference type="ChEBI" id="CHEBI:57597"/>
        <dbReference type="ChEBI" id="CHEBI:57642"/>
        <dbReference type="ChEBI" id="CHEBI:57783"/>
        <dbReference type="ChEBI" id="CHEBI:58349"/>
        <dbReference type="EC" id="1.1.1.94"/>
    </reaction>
</comment>
<comment type="pathway">
    <text evidence="9">Membrane lipid metabolism; glycerophospholipid metabolism.</text>
</comment>
<comment type="subcellular location">
    <subcellularLocation>
        <location evidence="9">Cytoplasm</location>
    </subcellularLocation>
</comment>
<feature type="binding site" evidence="9">
    <location>
        <position position="274"/>
    </location>
    <ligand>
        <name>sn-glycerol 3-phosphate</name>
        <dbReference type="ChEBI" id="CHEBI:57597"/>
    </ligand>
</feature>
<comment type="function">
    <text evidence="9">Catalyzes the reduction of the glycolytic intermediate dihydroxyacetone phosphate (DHAP) to sn-glycerol 3-phosphate (G3P), the key precursor for phospholipid synthesis.</text>
</comment>
<feature type="active site" description="Proton acceptor" evidence="9 10">
    <location>
        <position position="211"/>
    </location>
</feature>
<feature type="binding site" evidence="9">
    <location>
        <position position="276"/>
    </location>
    <ligand>
        <name>sn-glycerol 3-phosphate</name>
        <dbReference type="ChEBI" id="CHEBI:57597"/>
    </ligand>
</feature>
<keyword evidence="9" id="KW-0963">Cytoplasm</keyword>
<comment type="catalytic activity">
    <reaction evidence="9">
        <text>sn-glycerol 3-phosphate + NAD(+) = dihydroxyacetone phosphate + NADH + H(+)</text>
        <dbReference type="Rhea" id="RHEA:11092"/>
        <dbReference type="ChEBI" id="CHEBI:15378"/>
        <dbReference type="ChEBI" id="CHEBI:57540"/>
        <dbReference type="ChEBI" id="CHEBI:57597"/>
        <dbReference type="ChEBI" id="CHEBI:57642"/>
        <dbReference type="ChEBI" id="CHEBI:57945"/>
        <dbReference type="EC" id="1.1.1.94"/>
    </reaction>
</comment>
<evidence type="ECO:0000256" key="2">
    <source>
        <dbReference type="ARBA" id="ARBA00022516"/>
    </source>
</evidence>